<reference evidence="1" key="2">
    <citation type="journal article" date="2015" name="Data Brief">
        <title>Shoot transcriptome of the giant reed, Arundo donax.</title>
        <authorList>
            <person name="Barrero R.A."/>
            <person name="Guerrero F.D."/>
            <person name="Moolhuijzen P."/>
            <person name="Goolsby J.A."/>
            <person name="Tidwell J."/>
            <person name="Bellgard S.E."/>
            <person name="Bellgard M.I."/>
        </authorList>
    </citation>
    <scope>NUCLEOTIDE SEQUENCE</scope>
    <source>
        <tissue evidence="1">Shoot tissue taken approximately 20 cm above the soil surface</tissue>
    </source>
</reference>
<accession>A0A0A9CDW0</accession>
<organism evidence="1">
    <name type="scientific">Arundo donax</name>
    <name type="common">Giant reed</name>
    <name type="synonym">Donax arundinaceus</name>
    <dbReference type="NCBI Taxonomy" id="35708"/>
    <lineage>
        <taxon>Eukaryota</taxon>
        <taxon>Viridiplantae</taxon>
        <taxon>Streptophyta</taxon>
        <taxon>Embryophyta</taxon>
        <taxon>Tracheophyta</taxon>
        <taxon>Spermatophyta</taxon>
        <taxon>Magnoliopsida</taxon>
        <taxon>Liliopsida</taxon>
        <taxon>Poales</taxon>
        <taxon>Poaceae</taxon>
        <taxon>PACMAD clade</taxon>
        <taxon>Arundinoideae</taxon>
        <taxon>Arundineae</taxon>
        <taxon>Arundo</taxon>
    </lineage>
</organism>
<sequence>MASFGQFSPNGPVQHIERIFLESYCSILYGMVPLRKPNTGVNSYPGSTHTCISWYKKPNTTLQCQS</sequence>
<evidence type="ECO:0000313" key="1">
    <source>
        <dbReference type="EMBL" id="JAD69682.1"/>
    </source>
</evidence>
<name>A0A0A9CDW0_ARUDO</name>
<proteinExistence type="predicted"/>
<dbReference type="AlphaFoldDB" id="A0A0A9CDW0"/>
<protein>
    <submittedName>
        <fullName evidence="1">Uncharacterized protein</fullName>
    </submittedName>
</protein>
<dbReference type="EMBL" id="GBRH01228213">
    <property type="protein sequence ID" value="JAD69682.1"/>
    <property type="molecule type" value="Transcribed_RNA"/>
</dbReference>
<reference evidence="1" key="1">
    <citation type="submission" date="2014-09" db="EMBL/GenBank/DDBJ databases">
        <authorList>
            <person name="Magalhaes I.L.F."/>
            <person name="Oliveira U."/>
            <person name="Santos F.R."/>
            <person name="Vidigal T.H.D.A."/>
            <person name="Brescovit A.D."/>
            <person name="Santos A.J."/>
        </authorList>
    </citation>
    <scope>NUCLEOTIDE SEQUENCE</scope>
    <source>
        <tissue evidence="1">Shoot tissue taken approximately 20 cm above the soil surface</tissue>
    </source>
</reference>